<organism evidence="3 4">
    <name type="scientific">Penstemon smallii</name>
    <dbReference type="NCBI Taxonomy" id="265156"/>
    <lineage>
        <taxon>Eukaryota</taxon>
        <taxon>Viridiplantae</taxon>
        <taxon>Streptophyta</taxon>
        <taxon>Embryophyta</taxon>
        <taxon>Tracheophyta</taxon>
        <taxon>Spermatophyta</taxon>
        <taxon>Magnoliopsida</taxon>
        <taxon>eudicotyledons</taxon>
        <taxon>Gunneridae</taxon>
        <taxon>Pentapetalae</taxon>
        <taxon>asterids</taxon>
        <taxon>lamiids</taxon>
        <taxon>Lamiales</taxon>
        <taxon>Plantaginaceae</taxon>
        <taxon>Cheloneae</taxon>
        <taxon>Penstemon</taxon>
    </lineage>
</organism>
<comment type="caution">
    <text evidence="3">The sequence shown here is derived from an EMBL/GenBank/DDBJ whole genome shotgun (WGS) entry which is preliminary data.</text>
</comment>
<dbReference type="PANTHER" id="PTHR31147">
    <property type="entry name" value="ACYL TRANSFERASE 4"/>
    <property type="match status" value="1"/>
</dbReference>
<evidence type="ECO:0000256" key="1">
    <source>
        <dbReference type="ARBA" id="ARBA00009861"/>
    </source>
</evidence>
<evidence type="ECO:0000313" key="3">
    <source>
        <dbReference type="EMBL" id="KAL3834075.1"/>
    </source>
</evidence>
<protein>
    <submittedName>
        <fullName evidence="3">Uncharacterized protein</fullName>
    </submittedName>
</protein>
<dbReference type="InterPro" id="IPR050898">
    <property type="entry name" value="Plant_acyltransferase"/>
</dbReference>
<keyword evidence="2" id="KW-0808">Transferase</keyword>
<dbReference type="GO" id="GO:0016740">
    <property type="term" value="F:transferase activity"/>
    <property type="evidence" value="ECO:0007669"/>
    <property type="project" value="UniProtKB-KW"/>
</dbReference>
<dbReference type="Gene3D" id="3.30.559.10">
    <property type="entry name" value="Chloramphenicol acetyltransferase-like domain"/>
    <property type="match status" value="2"/>
</dbReference>
<evidence type="ECO:0000313" key="4">
    <source>
        <dbReference type="Proteomes" id="UP001634393"/>
    </source>
</evidence>
<dbReference type="PANTHER" id="PTHR31147:SF66">
    <property type="entry name" value="OS05G0315700 PROTEIN"/>
    <property type="match status" value="1"/>
</dbReference>
<accession>A0ABD3TBM5</accession>
<reference evidence="3 4" key="1">
    <citation type="submission" date="2024-12" db="EMBL/GenBank/DDBJ databases">
        <title>The unique morphological basis and parallel evolutionary history of personate flowers in Penstemon.</title>
        <authorList>
            <person name="Depatie T.H."/>
            <person name="Wessinger C.A."/>
        </authorList>
    </citation>
    <scope>NUCLEOTIDE SEQUENCE [LARGE SCALE GENOMIC DNA]</scope>
    <source>
        <strain evidence="3">WTNN_2</strain>
        <tissue evidence="3">Leaf</tissue>
    </source>
</reference>
<proteinExistence type="inferred from homology"/>
<dbReference type="EMBL" id="JBJXBP010000004">
    <property type="protein sequence ID" value="KAL3834075.1"/>
    <property type="molecule type" value="Genomic_DNA"/>
</dbReference>
<keyword evidence="4" id="KW-1185">Reference proteome</keyword>
<dbReference type="AlphaFoldDB" id="A0ABD3TBM5"/>
<sequence>MALSNTVVFQVKRREPELIVPDKPTPNEIKPLSDIDDHAGVRFLVPIIFFYPGKSSHDPVHVIRKGLGEALVFYYPFAGRIFEGADKKLMVNCNSQGVVFVEANANIKIEQLGDRIFPPCPYMDEFMCPAPDSGGIIGCPLLFFQVTRFICGGFALGIRLNHTIADGYGLMLFLNTIAELTKGRCSTPSTPPVWQRQLLKARSPPRITRTHYEFDNFTSTTKSKAIPDHKLVRTSVHFGPREIQSLRNRAQNRHCTKYELIVACLWKCRTIALEIDHNDTVRFSGIVNVRDVKLGMNFPIGYYGNAFVYPAAISKAGTLTSSPLSYALDLIQRAKKQVDEEFVRSTADLMVIRGRPKYGTPLNFIVSDIRSLGFDKLDLGWGKPLYGGVPWASQDISFCNNIEGENDGVVSICLPPLALDKFRFELRNMTTLMRGTLDSLFWEVSSGRKPRSPTAKIYHPIPKCKYVQSDLPQRSSGSNLLLGRSKAQALGPRSVPLRMVQLAHHLKFKYHLHL</sequence>
<evidence type="ECO:0000256" key="2">
    <source>
        <dbReference type="ARBA" id="ARBA00022679"/>
    </source>
</evidence>
<dbReference type="InterPro" id="IPR023213">
    <property type="entry name" value="CAT-like_dom_sf"/>
</dbReference>
<dbReference type="Proteomes" id="UP001634393">
    <property type="component" value="Unassembled WGS sequence"/>
</dbReference>
<comment type="similarity">
    <text evidence="1">Belongs to the plant acyltransferase family.</text>
</comment>
<gene>
    <name evidence="3" type="ORF">ACJIZ3_008811</name>
</gene>
<dbReference type="Pfam" id="PF02458">
    <property type="entry name" value="Transferase"/>
    <property type="match status" value="1"/>
</dbReference>
<name>A0ABD3TBM5_9LAMI</name>